<evidence type="ECO:0000313" key="2">
    <source>
        <dbReference type="EMBL" id="GAA5813150.1"/>
    </source>
</evidence>
<dbReference type="EMBL" id="BAABUK010000015">
    <property type="protein sequence ID" value="GAA5813150.1"/>
    <property type="molecule type" value="Genomic_DNA"/>
</dbReference>
<protein>
    <recommendedName>
        <fullName evidence="1">Retrotransposon gag domain-containing protein</fullName>
    </recommendedName>
</protein>
<evidence type="ECO:0000313" key="3">
    <source>
        <dbReference type="Proteomes" id="UP001473302"/>
    </source>
</evidence>
<feature type="domain" description="Retrotransposon gag" evidence="1">
    <location>
        <begin position="5"/>
        <end position="90"/>
    </location>
</feature>
<gene>
    <name evidence="2" type="ORF">MFLAVUS_006621</name>
</gene>
<proteinExistence type="predicted"/>
<evidence type="ECO:0000259" key="1">
    <source>
        <dbReference type="Pfam" id="PF03732"/>
    </source>
</evidence>
<dbReference type="Pfam" id="PF03732">
    <property type="entry name" value="Retrotrans_gag"/>
    <property type="match status" value="1"/>
</dbReference>
<dbReference type="Proteomes" id="UP001473302">
    <property type="component" value="Unassembled WGS sequence"/>
</dbReference>
<accession>A0ABP9Z220</accession>
<keyword evidence="3" id="KW-1185">Reference proteome</keyword>
<name>A0ABP9Z220_9FUNG</name>
<dbReference type="InterPro" id="IPR005162">
    <property type="entry name" value="Retrotrans_gag_dom"/>
</dbReference>
<reference evidence="2 3" key="1">
    <citation type="submission" date="2024-04" db="EMBL/GenBank/DDBJ databases">
        <title>genome sequences of Mucor flavus KT1a and Helicostylum pulchrum KT1b strains isolated from the surface of a dry-aged beef.</title>
        <authorList>
            <person name="Toyotome T."/>
            <person name="Hosono M."/>
            <person name="Torimaru M."/>
            <person name="Fukuda K."/>
            <person name="Mikami N."/>
        </authorList>
    </citation>
    <scope>NUCLEOTIDE SEQUENCE [LARGE SCALE GENOMIC DNA]</scope>
    <source>
        <strain evidence="2 3">KT1a</strain>
    </source>
</reference>
<sequence>MMSALDNARLWYYRMAQRSSHDLSDWEVFKVNMDMEFKPKFTLQSTRDRLFNLKQTSSVQHYIKEFQDVLLELDITEDEAMDKFARGLKDRARAHILLKDPLDLESMFHCARTFESATQYGRSTSNFGHGLR</sequence>
<organism evidence="2 3">
    <name type="scientific">Mucor flavus</name>
    <dbReference type="NCBI Taxonomy" id="439312"/>
    <lineage>
        <taxon>Eukaryota</taxon>
        <taxon>Fungi</taxon>
        <taxon>Fungi incertae sedis</taxon>
        <taxon>Mucoromycota</taxon>
        <taxon>Mucoromycotina</taxon>
        <taxon>Mucoromycetes</taxon>
        <taxon>Mucorales</taxon>
        <taxon>Mucorineae</taxon>
        <taxon>Mucoraceae</taxon>
        <taxon>Mucor</taxon>
    </lineage>
</organism>
<comment type="caution">
    <text evidence="2">The sequence shown here is derived from an EMBL/GenBank/DDBJ whole genome shotgun (WGS) entry which is preliminary data.</text>
</comment>